<dbReference type="GO" id="GO:0008360">
    <property type="term" value="P:regulation of cell shape"/>
    <property type="evidence" value="ECO:0007669"/>
    <property type="project" value="UniProtKB-UniRule"/>
</dbReference>
<keyword evidence="4 9" id="KW-0812">Transmembrane</keyword>
<evidence type="ECO:0000313" key="10">
    <source>
        <dbReference type="EMBL" id="AKJ96061.1"/>
    </source>
</evidence>
<feature type="transmembrane region" description="Helical" evidence="9">
    <location>
        <begin position="6"/>
        <end position="26"/>
    </location>
</feature>
<protein>
    <recommendedName>
        <fullName evidence="8">Rod shape-determining protein MreD</fullName>
    </recommendedName>
</protein>
<evidence type="ECO:0000256" key="7">
    <source>
        <dbReference type="ARBA" id="ARBA00023136"/>
    </source>
</evidence>
<dbReference type="InterPro" id="IPR026034">
    <property type="entry name" value="MreD_proteobac"/>
</dbReference>
<evidence type="ECO:0000313" key="11">
    <source>
        <dbReference type="Proteomes" id="UP000064201"/>
    </source>
</evidence>
<dbReference type="Pfam" id="PF04093">
    <property type="entry name" value="MreD"/>
    <property type="match status" value="1"/>
</dbReference>
<keyword evidence="8" id="KW-0997">Cell inner membrane</keyword>
<keyword evidence="7 8" id="KW-0472">Membrane</keyword>
<dbReference type="InterPro" id="IPR007227">
    <property type="entry name" value="Cell_shape_determining_MreD"/>
</dbReference>
<comment type="function">
    <text evidence="8">Involved in formation of the rod shape of the cell. May also contribute to regulation of formation of penicillin-binding proteins.</text>
</comment>
<dbReference type="KEGG" id="tvr:TVD_12165"/>
<keyword evidence="6 9" id="KW-1133">Transmembrane helix</keyword>
<keyword evidence="11" id="KW-1185">Reference proteome</keyword>
<evidence type="ECO:0000256" key="9">
    <source>
        <dbReference type="SAM" id="Phobius"/>
    </source>
</evidence>
<evidence type="ECO:0000256" key="6">
    <source>
        <dbReference type="ARBA" id="ARBA00022989"/>
    </source>
</evidence>
<dbReference type="Proteomes" id="UP000064201">
    <property type="component" value="Chromosome"/>
</dbReference>
<dbReference type="RefSeq" id="WP_018169025.1">
    <property type="nucleotide sequence ID" value="NZ_CP011367.1"/>
</dbReference>
<evidence type="ECO:0000256" key="4">
    <source>
        <dbReference type="ARBA" id="ARBA00022692"/>
    </source>
</evidence>
<keyword evidence="5 8" id="KW-0133">Cell shape</keyword>
<dbReference type="PANTHER" id="PTHR37484">
    <property type="entry name" value="ROD SHAPE-DETERMINING PROTEIN MRED"/>
    <property type="match status" value="1"/>
</dbReference>
<dbReference type="AlphaFoldDB" id="A0A0G3GB51"/>
<evidence type="ECO:0000256" key="3">
    <source>
        <dbReference type="ARBA" id="ARBA00022475"/>
    </source>
</evidence>
<evidence type="ECO:0000256" key="8">
    <source>
        <dbReference type="PIRNR" id="PIRNR018472"/>
    </source>
</evidence>
<feature type="transmembrane region" description="Helical" evidence="9">
    <location>
        <begin position="71"/>
        <end position="88"/>
    </location>
</feature>
<dbReference type="GO" id="GO:0005886">
    <property type="term" value="C:plasma membrane"/>
    <property type="evidence" value="ECO:0007669"/>
    <property type="project" value="UniProtKB-SubCell"/>
</dbReference>
<feature type="transmembrane region" description="Helical" evidence="9">
    <location>
        <begin position="131"/>
        <end position="151"/>
    </location>
</feature>
<reference evidence="10 11" key="1">
    <citation type="submission" date="2015-04" db="EMBL/GenBank/DDBJ databases">
        <title>Complete Sequence for the Genome of the Thioalkalivibrio versutus D301.</title>
        <authorList>
            <person name="Mu T."/>
            <person name="Zhou J."/>
            <person name="Xu X."/>
        </authorList>
    </citation>
    <scope>NUCLEOTIDE SEQUENCE [LARGE SCALE GENOMIC DNA]</scope>
    <source>
        <strain evidence="10 11">D301</strain>
    </source>
</reference>
<accession>A0A0G3GB51</accession>
<comment type="subcellular location">
    <subcellularLocation>
        <location evidence="8">Cell inner membrane</location>
    </subcellularLocation>
    <subcellularLocation>
        <location evidence="1">Cell membrane</location>
        <topology evidence="1">Multi-pass membrane protein</topology>
    </subcellularLocation>
</comment>
<dbReference type="STRING" id="106634.TVD_12165"/>
<proteinExistence type="inferred from homology"/>
<dbReference type="PIRSF" id="PIRSF018472">
    <property type="entry name" value="MreD_proteobac"/>
    <property type="match status" value="1"/>
</dbReference>
<gene>
    <name evidence="10" type="ORF">TVD_12165</name>
</gene>
<feature type="transmembrane region" description="Helical" evidence="9">
    <location>
        <begin position="38"/>
        <end position="65"/>
    </location>
</feature>
<name>A0A0G3GB51_9GAMM</name>
<evidence type="ECO:0000256" key="2">
    <source>
        <dbReference type="ARBA" id="ARBA00007776"/>
    </source>
</evidence>
<organism evidence="10 11">
    <name type="scientific">Thioalkalivibrio versutus</name>
    <dbReference type="NCBI Taxonomy" id="106634"/>
    <lineage>
        <taxon>Bacteria</taxon>
        <taxon>Pseudomonadati</taxon>
        <taxon>Pseudomonadota</taxon>
        <taxon>Gammaproteobacteria</taxon>
        <taxon>Chromatiales</taxon>
        <taxon>Ectothiorhodospiraceae</taxon>
        <taxon>Thioalkalivibrio</taxon>
    </lineage>
</organism>
<dbReference type="OrthoDB" id="6647425at2"/>
<feature type="transmembrane region" description="Helical" evidence="9">
    <location>
        <begin position="100"/>
        <end position="119"/>
    </location>
</feature>
<dbReference type="NCBIfam" id="TIGR03426">
    <property type="entry name" value="shape_MreD"/>
    <property type="match status" value="1"/>
</dbReference>
<keyword evidence="3 8" id="KW-1003">Cell membrane</keyword>
<evidence type="ECO:0000256" key="5">
    <source>
        <dbReference type="ARBA" id="ARBA00022960"/>
    </source>
</evidence>
<comment type="similarity">
    <text evidence="2 8">Belongs to the MreD family.</text>
</comment>
<sequence>MTRAIGIPWPVALTLLAALALAIVPVPDILRPARPEWLALILIYWAMAFPSRIGILTAFVAGLLLDTLQGQLLGQNAIALAVVIYIVLQIHPRLRVYPVWQQMMVVAILMALFKLLALWPQGITGFPPGSLWYWAPVLTSALVWPLIFSLLRDLRRRWLLHLT</sequence>
<evidence type="ECO:0000256" key="1">
    <source>
        <dbReference type="ARBA" id="ARBA00004651"/>
    </source>
</evidence>
<dbReference type="EMBL" id="CP011367">
    <property type="protein sequence ID" value="AKJ96061.1"/>
    <property type="molecule type" value="Genomic_DNA"/>
</dbReference>
<dbReference type="PATRIC" id="fig|106634.4.peg.2479"/>
<dbReference type="PANTHER" id="PTHR37484:SF1">
    <property type="entry name" value="ROD SHAPE-DETERMINING PROTEIN MRED"/>
    <property type="match status" value="1"/>
</dbReference>